<organism evidence="1 2">
    <name type="scientific">Streptomyces scopuliridis</name>
    <dbReference type="NCBI Taxonomy" id="452529"/>
    <lineage>
        <taxon>Bacteria</taxon>
        <taxon>Bacillati</taxon>
        <taxon>Actinomycetota</taxon>
        <taxon>Actinomycetes</taxon>
        <taxon>Kitasatosporales</taxon>
        <taxon>Streptomycetaceae</taxon>
        <taxon>Streptomyces</taxon>
    </lineage>
</organism>
<proteinExistence type="predicted"/>
<reference evidence="1" key="1">
    <citation type="submission" date="2022-10" db="EMBL/GenBank/DDBJ databases">
        <title>The complete genomes of actinobacterial strains from the NBC collection.</title>
        <authorList>
            <person name="Joergensen T.S."/>
            <person name="Alvarez Arevalo M."/>
            <person name="Sterndorff E.B."/>
            <person name="Faurdal D."/>
            <person name="Vuksanovic O."/>
            <person name="Mourched A.-S."/>
            <person name="Charusanti P."/>
            <person name="Shaw S."/>
            <person name="Blin K."/>
            <person name="Weber T."/>
        </authorList>
    </citation>
    <scope>NUCLEOTIDE SEQUENCE</scope>
    <source>
        <strain evidence="1">NBC 01771</strain>
    </source>
</reference>
<dbReference type="Proteomes" id="UP001348369">
    <property type="component" value="Chromosome"/>
</dbReference>
<evidence type="ECO:0000313" key="2">
    <source>
        <dbReference type="Proteomes" id="UP001348369"/>
    </source>
</evidence>
<protein>
    <submittedName>
        <fullName evidence="1">Uncharacterized protein</fullName>
    </submittedName>
</protein>
<sequence>MPWFKIDDGFHCHPKVFAAGTPAVGLYVRCGSWAAQQASDGIVPKAVARMYGTARMIKALIDADLWHQKGHNCESCPELDANSYAIHQFLERNPSRVDIELERKAKSERQQRWREGKKKDQANDGSAGNVDGDVDASPRRHGDAAPVPPRPVPSRVPPTEEPPPPPPSADTPGTDVAERSGRGEVQPLIEAMAARGMNVSWSFQAPEWISLRDAVRRVGVPALVDHATRAWQAAKTTPYSARYFLTGWTGLQDAPTYTGPRAIPGPPSATSEYLEGMARLAAELRAQEEAAERNAQ</sequence>
<dbReference type="EMBL" id="CP109109">
    <property type="protein sequence ID" value="WSC00099.1"/>
    <property type="molecule type" value="Genomic_DNA"/>
</dbReference>
<accession>A0ACD4ZQ39</accession>
<gene>
    <name evidence="1" type="ORF">OG835_25945</name>
</gene>
<name>A0ACD4ZQ39_9ACTN</name>
<evidence type="ECO:0000313" key="1">
    <source>
        <dbReference type="EMBL" id="WSC00099.1"/>
    </source>
</evidence>
<keyword evidence="2" id="KW-1185">Reference proteome</keyword>